<comment type="caution">
    <text evidence="1">The sequence shown here is derived from an EMBL/GenBank/DDBJ whole genome shotgun (WGS) entry which is preliminary data.</text>
</comment>
<name>A0A560F097_9PROT</name>
<dbReference type="Proteomes" id="UP000319859">
    <property type="component" value="Unassembled WGS sequence"/>
</dbReference>
<gene>
    <name evidence="1" type="ORF">FBZ89_1165</name>
</gene>
<dbReference type="AlphaFoldDB" id="A0A560F097"/>
<organism evidence="1 2">
    <name type="scientific">Nitrospirillum amazonense</name>
    <dbReference type="NCBI Taxonomy" id="28077"/>
    <lineage>
        <taxon>Bacteria</taxon>
        <taxon>Pseudomonadati</taxon>
        <taxon>Pseudomonadota</taxon>
        <taxon>Alphaproteobacteria</taxon>
        <taxon>Rhodospirillales</taxon>
        <taxon>Azospirillaceae</taxon>
        <taxon>Nitrospirillum</taxon>
    </lineage>
</organism>
<sequence>MGTRLGYAHNIAMQHGLTRAISHLRHDKSVASAREQAAMREEVPMRSWVYPFLVVMAVLPAACQPSPPPLTFDGLGPVRLGMTVVQAESALDVSFRPMDQTQSADCWLTGRGDGKDRQISYMVEKGRITRIDVFAPPGGEATVRTAQGIGVGATEAAVLKAYGSTVVVQPHAYEEGHCLRIEERGRVLLFETAGGRVTRFRAGLPPAVDYIEGCL</sequence>
<dbReference type="EMBL" id="VITN01000016">
    <property type="protein sequence ID" value="TWB15027.1"/>
    <property type="molecule type" value="Genomic_DNA"/>
</dbReference>
<reference evidence="1 2" key="1">
    <citation type="submission" date="2019-06" db="EMBL/GenBank/DDBJ databases">
        <title>Genomic Encyclopedia of Type Strains, Phase IV (KMG-V): Genome sequencing to study the core and pangenomes of soil and plant-associated prokaryotes.</title>
        <authorList>
            <person name="Whitman W."/>
        </authorList>
    </citation>
    <scope>NUCLEOTIDE SEQUENCE [LARGE SCALE GENOMIC DNA]</scope>
    <source>
        <strain evidence="1 2">BR 11880</strain>
    </source>
</reference>
<evidence type="ECO:0000313" key="2">
    <source>
        <dbReference type="Proteomes" id="UP000319859"/>
    </source>
</evidence>
<proteinExistence type="predicted"/>
<protein>
    <submittedName>
        <fullName evidence="1">Uncharacterized protein</fullName>
    </submittedName>
</protein>
<accession>A0A560F097</accession>
<evidence type="ECO:0000313" key="1">
    <source>
        <dbReference type="EMBL" id="TWB15027.1"/>
    </source>
</evidence>